<dbReference type="AlphaFoldDB" id="A0A0P8C5Z3"/>
<protein>
    <submittedName>
        <fullName evidence="2">Uncharacterized protein</fullName>
    </submittedName>
</protein>
<feature type="transmembrane region" description="Helical" evidence="1">
    <location>
        <begin position="74"/>
        <end position="92"/>
    </location>
</feature>
<feature type="transmembrane region" description="Helical" evidence="1">
    <location>
        <begin position="38"/>
        <end position="62"/>
    </location>
</feature>
<sequence>MKVIIKNETGAEEVFYEPDPIQEKPLNQSIIKSIIEDIIFIPLILIGVFGLLIGILTGILALGAFLKFILNDTTMAIIAFVIIILLSFLYLFNYSPSVTFMLIDKKTQSIIIDYEFMNKKKNKREILEFINIKDIKFNDVIDEYGTIIEDKYGNLLTNLILVKKEKNWLGLNECLYLDLNVPREKVVEFARAVGIDLGPIDTTLQMREV</sequence>
<proteinExistence type="predicted"/>
<evidence type="ECO:0000313" key="2">
    <source>
        <dbReference type="EMBL" id="KPQ42107.1"/>
    </source>
</evidence>
<reference evidence="2 3" key="1">
    <citation type="submission" date="2015-09" db="EMBL/GenBank/DDBJ databases">
        <title>A metagenomics-based metabolic model of nitrate-dependent anaerobic oxidation of methane by Methanoperedens-like archaea.</title>
        <authorList>
            <person name="Arshad A."/>
            <person name="Speth D.R."/>
            <person name="De Graaf R.M."/>
            <person name="Op Den Camp H.J."/>
            <person name="Jetten M.S."/>
            <person name="Welte C.U."/>
        </authorList>
    </citation>
    <scope>NUCLEOTIDE SEQUENCE [LARGE SCALE GENOMIC DNA]</scope>
</reference>
<dbReference type="Proteomes" id="UP000050360">
    <property type="component" value="Unassembled WGS sequence"/>
</dbReference>
<organism evidence="2 3">
    <name type="scientific">Candidatus Methanoperedens nitratireducens</name>
    <dbReference type="NCBI Taxonomy" id="1392998"/>
    <lineage>
        <taxon>Archaea</taxon>
        <taxon>Methanobacteriati</taxon>
        <taxon>Methanobacteriota</taxon>
        <taxon>Stenosarchaea group</taxon>
        <taxon>Methanomicrobia</taxon>
        <taxon>Methanosarcinales</taxon>
        <taxon>ANME-2 cluster</taxon>
        <taxon>Candidatus Methanoperedentaceae</taxon>
        <taxon>Candidatus Methanoperedens</taxon>
    </lineage>
</organism>
<evidence type="ECO:0000256" key="1">
    <source>
        <dbReference type="SAM" id="Phobius"/>
    </source>
</evidence>
<keyword evidence="1" id="KW-1133">Transmembrane helix</keyword>
<keyword evidence="1" id="KW-0812">Transmembrane</keyword>
<name>A0A0P8C5Z3_9EURY</name>
<keyword evidence="1" id="KW-0472">Membrane</keyword>
<evidence type="ECO:0000313" key="3">
    <source>
        <dbReference type="Proteomes" id="UP000050360"/>
    </source>
</evidence>
<gene>
    <name evidence="2" type="ORF">MPEBLZ_03339</name>
</gene>
<comment type="caution">
    <text evidence="2">The sequence shown here is derived from an EMBL/GenBank/DDBJ whole genome shotgun (WGS) entry which is preliminary data.</text>
</comment>
<accession>A0A0P8C5Z3</accession>
<dbReference type="EMBL" id="LKCM01000265">
    <property type="protein sequence ID" value="KPQ42107.1"/>
    <property type="molecule type" value="Genomic_DNA"/>
</dbReference>